<dbReference type="EMBL" id="BAAAZR010000001">
    <property type="protein sequence ID" value="GAA3791968.1"/>
    <property type="molecule type" value="Genomic_DNA"/>
</dbReference>
<evidence type="ECO:0000313" key="2">
    <source>
        <dbReference type="Proteomes" id="UP001500888"/>
    </source>
</evidence>
<dbReference type="Proteomes" id="UP001500888">
    <property type="component" value="Unassembled WGS sequence"/>
</dbReference>
<name>A0ABP7HLQ4_9ACTN</name>
<sequence length="53" mass="5319">MIPSSARALAGVEVASTANPITSGVIATTVTSLRTVVTTLPFVENRQAPAHGG</sequence>
<gene>
    <name evidence="1" type="ORF">GCM10022226_08800</name>
</gene>
<keyword evidence="2" id="KW-1185">Reference proteome</keyword>
<reference evidence="2" key="1">
    <citation type="journal article" date="2019" name="Int. J. Syst. Evol. Microbiol.">
        <title>The Global Catalogue of Microorganisms (GCM) 10K type strain sequencing project: providing services to taxonomists for standard genome sequencing and annotation.</title>
        <authorList>
            <consortium name="The Broad Institute Genomics Platform"/>
            <consortium name="The Broad Institute Genome Sequencing Center for Infectious Disease"/>
            <person name="Wu L."/>
            <person name="Ma J."/>
        </authorList>
    </citation>
    <scope>NUCLEOTIDE SEQUENCE [LARGE SCALE GENOMIC DNA]</scope>
    <source>
        <strain evidence="2">JCM 16908</strain>
    </source>
</reference>
<organism evidence="1 2">
    <name type="scientific">Sphaerisporangium flaviroseum</name>
    <dbReference type="NCBI Taxonomy" id="509199"/>
    <lineage>
        <taxon>Bacteria</taxon>
        <taxon>Bacillati</taxon>
        <taxon>Actinomycetota</taxon>
        <taxon>Actinomycetes</taxon>
        <taxon>Streptosporangiales</taxon>
        <taxon>Streptosporangiaceae</taxon>
        <taxon>Sphaerisporangium</taxon>
    </lineage>
</organism>
<proteinExistence type="predicted"/>
<accession>A0ABP7HLQ4</accession>
<evidence type="ECO:0000313" key="1">
    <source>
        <dbReference type="EMBL" id="GAA3791968.1"/>
    </source>
</evidence>
<comment type="caution">
    <text evidence="1">The sequence shown here is derived from an EMBL/GenBank/DDBJ whole genome shotgun (WGS) entry which is preliminary data.</text>
</comment>
<protein>
    <submittedName>
        <fullName evidence="1">Uncharacterized protein</fullName>
    </submittedName>
</protein>